<dbReference type="InterPro" id="IPR039702">
    <property type="entry name" value="FPS1-like"/>
</dbReference>
<reference evidence="4" key="1">
    <citation type="submission" date="2020-10" db="EMBL/GenBank/DDBJ databases">
        <authorList>
            <person name="Han B."/>
            <person name="Lu T."/>
            <person name="Zhao Q."/>
            <person name="Huang X."/>
            <person name="Zhao Y."/>
        </authorList>
    </citation>
    <scope>NUCLEOTIDE SEQUENCE</scope>
</reference>
<dbReference type="Proteomes" id="UP000604825">
    <property type="component" value="Unassembled WGS sequence"/>
</dbReference>
<organism evidence="4 5">
    <name type="scientific">Miscanthus lutarioriparius</name>
    <dbReference type="NCBI Taxonomy" id="422564"/>
    <lineage>
        <taxon>Eukaryota</taxon>
        <taxon>Viridiplantae</taxon>
        <taxon>Streptophyta</taxon>
        <taxon>Embryophyta</taxon>
        <taxon>Tracheophyta</taxon>
        <taxon>Spermatophyta</taxon>
        <taxon>Magnoliopsida</taxon>
        <taxon>Liliopsida</taxon>
        <taxon>Poales</taxon>
        <taxon>Poaceae</taxon>
        <taxon>PACMAD clade</taxon>
        <taxon>Panicoideae</taxon>
        <taxon>Andropogonodae</taxon>
        <taxon>Andropogoneae</taxon>
        <taxon>Saccharinae</taxon>
        <taxon>Miscanthus</taxon>
    </lineage>
</organism>
<dbReference type="GO" id="GO:0046872">
    <property type="term" value="F:metal ion binding"/>
    <property type="evidence" value="ECO:0007669"/>
    <property type="project" value="UniProtKB-KW"/>
</dbReference>
<evidence type="ECO:0000256" key="2">
    <source>
        <dbReference type="ARBA" id="ARBA00022723"/>
    </source>
</evidence>
<sequence length="71" mass="8270">MDHIGWCIYGKKDPGCVAKVKNLYKELNLEAVFQEYENESYKKLIADIEAQPSIAVQNVLKSLHKIYKRQK</sequence>
<gene>
    <name evidence="4" type="ORF">NCGR_LOCUS50845</name>
</gene>
<dbReference type="SUPFAM" id="SSF48576">
    <property type="entry name" value="Terpenoid synthases"/>
    <property type="match status" value="1"/>
</dbReference>
<proteinExistence type="predicted"/>
<comment type="caution">
    <text evidence="4">The sequence shown here is derived from an EMBL/GenBank/DDBJ whole genome shotgun (WGS) entry which is preliminary data.</text>
</comment>
<dbReference type="EMBL" id="CAJGYO010000014">
    <property type="protein sequence ID" value="CAD6267540.1"/>
    <property type="molecule type" value="Genomic_DNA"/>
</dbReference>
<keyword evidence="1" id="KW-0808">Transferase</keyword>
<keyword evidence="2" id="KW-0479">Metal-binding</keyword>
<evidence type="ECO:0000313" key="4">
    <source>
        <dbReference type="EMBL" id="CAD6267540.1"/>
    </source>
</evidence>
<dbReference type="GO" id="GO:0004337">
    <property type="term" value="F:(2E,6E)-farnesyl diphosphate synthase activity"/>
    <property type="evidence" value="ECO:0007669"/>
    <property type="project" value="TreeGrafter"/>
</dbReference>
<evidence type="ECO:0000256" key="1">
    <source>
        <dbReference type="ARBA" id="ARBA00022679"/>
    </source>
</evidence>
<dbReference type="InterPro" id="IPR008949">
    <property type="entry name" value="Isoprenoid_synthase_dom_sf"/>
</dbReference>
<dbReference type="PANTHER" id="PTHR11525">
    <property type="entry name" value="FARNESYL-PYROPHOSPHATE SYNTHETASE"/>
    <property type="match status" value="1"/>
</dbReference>
<name>A0A811RC32_9POAL</name>
<keyword evidence="5" id="KW-1185">Reference proteome</keyword>
<dbReference type="GO" id="GO:0004161">
    <property type="term" value="F:dimethylallyltranstransferase activity"/>
    <property type="evidence" value="ECO:0007669"/>
    <property type="project" value="TreeGrafter"/>
</dbReference>
<protein>
    <submittedName>
        <fullName evidence="4">Uncharacterized protein</fullName>
    </submittedName>
</protein>
<dbReference type="PANTHER" id="PTHR11525:SF11">
    <property type="entry name" value="FARNESYL PYROPHOSPHATE SYNTHASE"/>
    <property type="match status" value="1"/>
</dbReference>
<dbReference type="GO" id="GO:0045337">
    <property type="term" value="P:farnesyl diphosphate biosynthetic process"/>
    <property type="evidence" value="ECO:0007669"/>
    <property type="project" value="TreeGrafter"/>
</dbReference>
<dbReference type="Gene3D" id="1.10.600.10">
    <property type="entry name" value="Farnesyl Diphosphate Synthase"/>
    <property type="match status" value="1"/>
</dbReference>
<keyword evidence="3" id="KW-0460">Magnesium</keyword>
<evidence type="ECO:0000313" key="5">
    <source>
        <dbReference type="Proteomes" id="UP000604825"/>
    </source>
</evidence>
<dbReference type="OrthoDB" id="1503616at2759"/>
<dbReference type="GO" id="GO:0005737">
    <property type="term" value="C:cytoplasm"/>
    <property type="evidence" value="ECO:0007669"/>
    <property type="project" value="TreeGrafter"/>
</dbReference>
<accession>A0A811RC32</accession>
<dbReference type="AlphaFoldDB" id="A0A811RC32"/>
<evidence type="ECO:0000256" key="3">
    <source>
        <dbReference type="ARBA" id="ARBA00022842"/>
    </source>
</evidence>